<keyword evidence="4" id="KW-0732">Signal</keyword>
<evidence type="ECO:0000256" key="3">
    <source>
        <dbReference type="RuleBase" id="RU000454"/>
    </source>
</evidence>
<feature type="domain" description="Peptidase A1" evidence="5">
    <location>
        <begin position="115"/>
        <end position="425"/>
    </location>
</feature>
<dbReference type="PROSITE" id="PS00141">
    <property type="entry name" value="ASP_PROTEASE"/>
    <property type="match status" value="2"/>
</dbReference>
<reference evidence="6" key="1">
    <citation type="submission" date="2022-11" db="EMBL/GenBank/DDBJ databases">
        <title>Genome Sequence of Cubamyces cubensis.</title>
        <authorList>
            <person name="Buettner E."/>
        </authorList>
    </citation>
    <scope>NUCLEOTIDE SEQUENCE</scope>
    <source>
        <strain evidence="6">MPL-01</strain>
    </source>
</reference>
<evidence type="ECO:0000313" key="7">
    <source>
        <dbReference type="Proteomes" id="UP001215151"/>
    </source>
</evidence>
<keyword evidence="7" id="KW-1185">Reference proteome</keyword>
<dbReference type="InterPro" id="IPR001461">
    <property type="entry name" value="Aspartic_peptidase_A1"/>
</dbReference>
<dbReference type="CDD" id="cd05471">
    <property type="entry name" value="pepsin_like"/>
    <property type="match status" value="1"/>
</dbReference>
<evidence type="ECO:0000259" key="5">
    <source>
        <dbReference type="PROSITE" id="PS51767"/>
    </source>
</evidence>
<dbReference type="AlphaFoldDB" id="A0AAD7TP20"/>
<dbReference type="Gene3D" id="2.40.70.10">
    <property type="entry name" value="Acid Proteases"/>
    <property type="match status" value="2"/>
</dbReference>
<evidence type="ECO:0000256" key="1">
    <source>
        <dbReference type="ARBA" id="ARBA00007447"/>
    </source>
</evidence>
<keyword evidence="2 3" id="KW-0064">Aspartyl protease</keyword>
<dbReference type="InterPro" id="IPR033121">
    <property type="entry name" value="PEPTIDASE_A1"/>
</dbReference>
<dbReference type="InterPro" id="IPR021109">
    <property type="entry name" value="Peptidase_aspartic_dom_sf"/>
</dbReference>
<evidence type="ECO:0000313" key="6">
    <source>
        <dbReference type="EMBL" id="KAJ8469970.1"/>
    </source>
</evidence>
<dbReference type="InterPro" id="IPR001969">
    <property type="entry name" value="Aspartic_peptidase_AS"/>
</dbReference>
<proteinExistence type="inferred from homology"/>
<name>A0AAD7TP20_9APHY</name>
<dbReference type="PRINTS" id="PR00792">
    <property type="entry name" value="PEPSIN"/>
</dbReference>
<comment type="similarity">
    <text evidence="1 3">Belongs to the peptidase A1 family.</text>
</comment>
<gene>
    <name evidence="6" type="ORF">ONZ51_g8640</name>
</gene>
<dbReference type="EMBL" id="JAPEVG010000267">
    <property type="protein sequence ID" value="KAJ8469970.1"/>
    <property type="molecule type" value="Genomic_DNA"/>
</dbReference>
<dbReference type="GO" id="GO:0004190">
    <property type="term" value="F:aspartic-type endopeptidase activity"/>
    <property type="evidence" value="ECO:0007669"/>
    <property type="project" value="UniProtKB-KW"/>
</dbReference>
<accession>A0AAD7TP20</accession>
<dbReference type="PANTHER" id="PTHR47966:SF51">
    <property type="entry name" value="BETA-SITE APP-CLEAVING ENZYME, ISOFORM A-RELATED"/>
    <property type="match status" value="1"/>
</dbReference>
<keyword evidence="3" id="KW-0645">Protease</keyword>
<protein>
    <recommendedName>
        <fullName evidence="5">Peptidase A1 domain-containing protein</fullName>
    </recommendedName>
</protein>
<dbReference type="PROSITE" id="PS51767">
    <property type="entry name" value="PEPTIDASE_A1"/>
    <property type="match status" value="1"/>
</dbReference>
<evidence type="ECO:0000256" key="2">
    <source>
        <dbReference type="ARBA" id="ARBA00022750"/>
    </source>
</evidence>
<dbReference type="PANTHER" id="PTHR47966">
    <property type="entry name" value="BETA-SITE APP-CLEAVING ENZYME, ISOFORM A-RELATED"/>
    <property type="match status" value="1"/>
</dbReference>
<dbReference type="Proteomes" id="UP001215151">
    <property type="component" value="Unassembled WGS sequence"/>
</dbReference>
<comment type="caution">
    <text evidence="6">The sequence shown here is derived from an EMBL/GenBank/DDBJ whole genome shotgun (WGS) entry which is preliminary data.</text>
</comment>
<sequence>MFSPSLCTLLLTLFLNASAYASPISLPGLTSTPPSAISSPALPGSGSLAPASRMVLPLAKRYNNTGSANVVKFDQARAKAIRARTRQNGGSSAVEYAATSDQPFDEQATSKAVTYTVTVQIGIPPTSYQLVVDTGSSTTWVGAEKPFVPSTTTQYTGDGVCYIGLEVLDTITLANGLTLTNQSIGTALAAKGFDGFDGILGIGPWDLTCGSFPTDLDKCVPTVTDNAWVAGFLDKYEIGISFRPSQQMEQINGELTYGDVDRIKYKGYIRYVPMTTAPRASEYVGYDQSITYGDQGIILDTSSGILDTGTTLILIATDAFQRYQDQTGGVQDEDTGLLRITEEQYGNLQDLYFNIGGVQYALIPNAQIWPRALNEAIGGTSDGIYLIVSDLGSMSGDGLDFINGMSFLERFYAVYDIGNSRVGLAETAYTHAECN</sequence>
<dbReference type="SUPFAM" id="SSF50630">
    <property type="entry name" value="Acid proteases"/>
    <property type="match status" value="1"/>
</dbReference>
<dbReference type="InterPro" id="IPR034164">
    <property type="entry name" value="Pepsin-like_dom"/>
</dbReference>
<keyword evidence="3" id="KW-0378">Hydrolase</keyword>
<feature type="chain" id="PRO_5042275888" description="Peptidase A1 domain-containing protein" evidence="4">
    <location>
        <begin position="22"/>
        <end position="435"/>
    </location>
</feature>
<evidence type="ECO:0000256" key="4">
    <source>
        <dbReference type="SAM" id="SignalP"/>
    </source>
</evidence>
<feature type="signal peptide" evidence="4">
    <location>
        <begin position="1"/>
        <end position="21"/>
    </location>
</feature>
<dbReference type="Pfam" id="PF00026">
    <property type="entry name" value="Asp"/>
    <property type="match status" value="2"/>
</dbReference>
<dbReference type="GO" id="GO:0006508">
    <property type="term" value="P:proteolysis"/>
    <property type="evidence" value="ECO:0007669"/>
    <property type="project" value="UniProtKB-KW"/>
</dbReference>
<organism evidence="6 7">
    <name type="scientific">Trametes cubensis</name>
    <dbReference type="NCBI Taxonomy" id="1111947"/>
    <lineage>
        <taxon>Eukaryota</taxon>
        <taxon>Fungi</taxon>
        <taxon>Dikarya</taxon>
        <taxon>Basidiomycota</taxon>
        <taxon>Agaricomycotina</taxon>
        <taxon>Agaricomycetes</taxon>
        <taxon>Polyporales</taxon>
        <taxon>Polyporaceae</taxon>
        <taxon>Trametes</taxon>
    </lineage>
</organism>